<feature type="compositionally biased region" description="Basic and acidic residues" evidence="1">
    <location>
        <begin position="1"/>
        <end position="40"/>
    </location>
</feature>
<dbReference type="AlphaFoldDB" id="A0A381TSW7"/>
<dbReference type="EMBL" id="UINC01004949">
    <property type="protein sequence ID" value="SVA18007.1"/>
    <property type="molecule type" value="Genomic_DNA"/>
</dbReference>
<feature type="region of interest" description="Disordered" evidence="1">
    <location>
        <begin position="1"/>
        <end position="43"/>
    </location>
</feature>
<proteinExistence type="predicted"/>
<accession>A0A381TSW7</accession>
<name>A0A381TSW7_9ZZZZ</name>
<protein>
    <submittedName>
        <fullName evidence="2">Uncharacterized protein</fullName>
    </submittedName>
</protein>
<reference evidence="2" key="1">
    <citation type="submission" date="2018-05" db="EMBL/GenBank/DDBJ databases">
        <authorList>
            <person name="Lanie J.A."/>
            <person name="Ng W.-L."/>
            <person name="Kazmierczak K.M."/>
            <person name="Andrzejewski T.M."/>
            <person name="Davidsen T.M."/>
            <person name="Wayne K.J."/>
            <person name="Tettelin H."/>
            <person name="Glass J.I."/>
            <person name="Rusch D."/>
            <person name="Podicherti R."/>
            <person name="Tsui H.-C.T."/>
            <person name="Winkler M.E."/>
        </authorList>
    </citation>
    <scope>NUCLEOTIDE SEQUENCE</scope>
</reference>
<sequence>MSDRKYRQRGYQDDDQSKRHPRDEQRQGASKDRPPREFRKANLPGFREVSRCKRCGQLIDSAVDNTQPCTKCGSSLHSCGQCTWFDTGARFECSQPISERITPKDGQNDCTYFELQRTVERETGSVGPPNAKTAFDDLFK</sequence>
<organism evidence="2">
    <name type="scientific">marine metagenome</name>
    <dbReference type="NCBI Taxonomy" id="408172"/>
    <lineage>
        <taxon>unclassified sequences</taxon>
        <taxon>metagenomes</taxon>
        <taxon>ecological metagenomes</taxon>
    </lineage>
</organism>
<evidence type="ECO:0000256" key="1">
    <source>
        <dbReference type="SAM" id="MobiDB-lite"/>
    </source>
</evidence>
<evidence type="ECO:0000313" key="2">
    <source>
        <dbReference type="EMBL" id="SVA18007.1"/>
    </source>
</evidence>
<gene>
    <name evidence="2" type="ORF">METZ01_LOCUS70861</name>
</gene>